<dbReference type="GO" id="GO:0003676">
    <property type="term" value="F:nucleic acid binding"/>
    <property type="evidence" value="ECO:0007669"/>
    <property type="project" value="InterPro"/>
</dbReference>
<proteinExistence type="predicted"/>
<evidence type="ECO:0000313" key="2">
    <source>
        <dbReference type="EMBL" id="XCH42769.1"/>
    </source>
</evidence>
<dbReference type="InterPro" id="IPR036397">
    <property type="entry name" value="RNaseH_sf"/>
</dbReference>
<organism evidence="2">
    <name type="scientific">Mycobacterium phage Farewell</name>
    <dbReference type="NCBI Taxonomy" id="3158893"/>
    <lineage>
        <taxon>Viruses</taxon>
        <taxon>Duplodnaviria</taxon>
        <taxon>Heunggongvirae</taxon>
        <taxon>Uroviricota</taxon>
        <taxon>Caudoviricetes</taxon>
    </lineage>
</organism>
<dbReference type="Pfam" id="PF16473">
    <property type="entry name" value="Rv2179c-like"/>
    <property type="match status" value="1"/>
</dbReference>
<dbReference type="SUPFAM" id="SSF53098">
    <property type="entry name" value="Ribonuclease H-like"/>
    <property type="match status" value="1"/>
</dbReference>
<name>A0AAU8GL83_9CAUD</name>
<sequence>MRAAREVWRTGPAGPALPEVPSQVAAKGGTPLMSQPVYAYDTEFLEDGHTIELISIGIVCEDGREYYAVNSDMPHDRISKNDWLMKNVVKHLPLRHYSEPRDGIGWIWGLDTKSPLVKPKWVIANEVREFLLAVDPPQLWANYAAYDHVVLAQLWGRMISLPKGLPMFTHDLQQLLETMPDFEKPKQDGTEHNALEDARYVMQVLRAIGKVPTA</sequence>
<gene>
    <name evidence="2" type="primary">57</name>
    <name evidence="2" type="ORF">PBI_FAREWELL_57</name>
</gene>
<evidence type="ECO:0000259" key="1">
    <source>
        <dbReference type="Pfam" id="PF16473"/>
    </source>
</evidence>
<dbReference type="InterPro" id="IPR012337">
    <property type="entry name" value="RNaseH-like_sf"/>
</dbReference>
<dbReference type="Gene3D" id="3.30.420.10">
    <property type="entry name" value="Ribonuclease H-like superfamily/Ribonuclease H"/>
    <property type="match status" value="1"/>
</dbReference>
<accession>A0AAU8GL83</accession>
<dbReference type="InterPro" id="IPR033390">
    <property type="entry name" value="Rv2179c-like"/>
</dbReference>
<feature type="domain" description="3'-5' exoribonuclease Rv2179c-like" evidence="1">
    <location>
        <begin position="39"/>
        <end position="208"/>
    </location>
</feature>
<protein>
    <submittedName>
        <fullName evidence="2">DnaQ-like DNA polymerase III subunit</fullName>
    </submittedName>
</protein>
<dbReference type="EMBL" id="PP750958">
    <property type="protein sequence ID" value="XCH42769.1"/>
    <property type="molecule type" value="Genomic_DNA"/>
</dbReference>
<reference evidence="2" key="1">
    <citation type="submission" date="2024-04" db="EMBL/GenBank/DDBJ databases">
        <authorList>
            <person name="Adelman N."/>
            <person name="Griciute V."/>
            <person name="Hart J."/>
            <person name="Matonsi M."/>
            <person name="Molloy S.D."/>
            <person name="Viland M.D."/>
            <person name="Lewis C.M."/>
            <person name="Garlena R.A."/>
            <person name="Russell D.A."/>
            <person name="Jacobs-Sera D."/>
            <person name="Hatfull G.F."/>
        </authorList>
    </citation>
    <scope>NUCLEOTIDE SEQUENCE</scope>
</reference>